<evidence type="ECO:0000256" key="1">
    <source>
        <dbReference type="SAM" id="Phobius"/>
    </source>
</evidence>
<protein>
    <recommendedName>
        <fullName evidence="3">NADH dehydrogenase [ubiquinone] 1 beta subcomplex subunit 8, mitochondrial</fullName>
    </recommendedName>
</protein>
<dbReference type="PANTHER" id="PTHR36401">
    <property type="entry name" value="NADH DEHYDROGENASE [UBIQUINONE] 1 BETA SUBCOMPLEX SUBUNIT 8, MITOCHONDRIAL"/>
    <property type="match status" value="1"/>
</dbReference>
<name>A0A7R9YYX2_9CHLO</name>
<reference evidence="2" key="1">
    <citation type="submission" date="2021-01" db="EMBL/GenBank/DDBJ databases">
        <authorList>
            <person name="Corre E."/>
            <person name="Pelletier E."/>
            <person name="Niang G."/>
            <person name="Scheremetjew M."/>
            <person name="Finn R."/>
            <person name="Kale V."/>
            <person name="Holt S."/>
            <person name="Cochrane G."/>
            <person name="Meng A."/>
            <person name="Brown T."/>
            <person name="Cohen L."/>
        </authorList>
    </citation>
    <scope>NUCLEOTIDE SEQUENCE</scope>
    <source>
        <strain evidence="2">CCMP219</strain>
    </source>
</reference>
<keyword evidence="1" id="KW-0472">Membrane</keyword>
<evidence type="ECO:0000313" key="2">
    <source>
        <dbReference type="EMBL" id="CAD8296528.1"/>
    </source>
</evidence>
<keyword evidence="1" id="KW-0812">Transmembrane</keyword>
<sequence length="148" mass="16748">MATRMSLLARTVVGAAKQLPERGGAGAPIKLAPRPDKPLPLWYELWWDNGVFPGQPAADFMWGPLPANLSEKFYAKAWAGFIAVMGLPLAYLYATTDEFTGQPMVPHQYPPEVREVLEKKGNTSVVWDYSQPHYEELKARRTRYWTPL</sequence>
<keyword evidence="1" id="KW-1133">Transmembrane helix</keyword>
<gene>
    <name evidence="2" type="ORF">CEUR00632_LOCUS13560</name>
</gene>
<feature type="transmembrane region" description="Helical" evidence="1">
    <location>
        <begin position="73"/>
        <end position="94"/>
    </location>
</feature>
<proteinExistence type="predicted"/>
<dbReference type="AlphaFoldDB" id="A0A7R9YYX2"/>
<dbReference type="EMBL" id="HBEC01029380">
    <property type="protein sequence ID" value="CAD8296528.1"/>
    <property type="molecule type" value="Transcribed_RNA"/>
</dbReference>
<dbReference type="PANTHER" id="PTHR36401:SF1">
    <property type="entry name" value="NADH DEHYDROGENASE [UBIQUINONE] 1 BETA SUBCOMPLEX SUBUNIT 8, MITOCHONDRIAL"/>
    <property type="match status" value="1"/>
</dbReference>
<accession>A0A7R9YYX2</accession>
<organism evidence="2">
    <name type="scientific">Chlamydomonas euryale</name>
    <dbReference type="NCBI Taxonomy" id="1486919"/>
    <lineage>
        <taxon>Eukaryota</taxon>
        <taxon>Viridiplantae</taxon>
        <taxon>Chlorophyta</taxon>
        <taxon>core chlorophytes</taxon>
        <taxon>Chlorophyceae</taxon>
        <taxon>CS clade</taxon>
        <taxon>Chlamydomonadales</taxon>
        <taxon>Chlamydomonadaceae</taxon>
        <taxon>Chlamydomonas</taxon>
    </lineage>
</organism>
<evidence type="ECO:0008006" key="3">
    <source>
        <dbReference type="Google" id="ProtNLM"/>
    </source>
</evidence>
<dbReference type="InterPro" id="IPR038863">
    <property type="entry name" value="Put_Complex_I_su8"/>
</dbReference>